<comment type="function">
    <text evidence="5">Forms part of the ribosomal stalk, playing a central role in the interaction of the ribosome with GTP-bound translation factors.</text>
</comment>
<protein>
    <recommendedName>
        <fullName evidence="4 5">Large ribosomal subunit protein uL10</fullName>
    </recommendedName>
</protein>
<dbReference type="GO" id="GO:0005840">
    <property type="term" value="C:ribosome"/>
    <property type="evidence" value="ECO:0007669"/>
    <property type="project" value="UniProtKB-KW"/>
</dbReference>
<evidence type="ECO:0000256" key="4">
    <source>
        <dbReference type="ARBA" id="ARBA00035202"/>
    </source>
</evidence>
<gene>
    <name evidence="5 7" type="primary">rplJ</name>
    <name evidence="7" type="ORF">O7R10_01540</name>
</gene>
<evidence type="ECO:0000313" key="7">
    <source>
        <dbReference type="EMBL" id="WBL31279.1"/>
    </source>
</evidence>
<dbReference type="Gene3D" id="3.30.70.1730">
    <property type="match status" value="1"/>
</dbReference>
<dbReference type="CDD" id="cd05797">
    <property type="entry name" value="Ribosomal_L10"/>
    <property type="match status" value="1"/>
</dbReference>
<dbReference type="Proteomes" id="UP001210120">
    <property type="component" value="Chromosome"/>
</dbReference>
<keyword evidence="6" id="KW-0175">Coiled coil</keyword>
<feature type="coiled-coil region" evidence="6">
    <location>
        <begin position="7"/>
        <end position="60"/>
    </location>
</feature>
<evidence type="ECO:0000256" key="5">
    <source>
        <dbReference type="HAMAP-Rule" id="MF_00362"/>
    </source>
</evidence>
<dbReference type="HAMAP" id="MF_00362">
    <property type="entry name" value="Ribosomal_uL10"/>
    <property type="match status" value="1"/>
</dbReference>
<evidence type="ECO:0000313" key="8">
    <source>
        <dbReference type="Proteomes" id="UP001210120"/>
    </source>
</evidence>
<accession>A0ABY7M0M3</accession>
<dbReference type="PANTHER" id="PTHR11560">
    <property type="entry name" value="39S RIBOSOMAL PROTEIN L10, MITOCHONDRIAL"/>
    <property type="match status" value="1"/>
</dbReference>
<comment type="similarity">
    <text evidence="1 5">Belongs to the universal ribosomal protein uL10 family.</text>
</comment>
<dbReference type="SUPFAM" id="SSF160369">
    <property type="entry name" value="Ribosomal protein L10-like"/>
    <property type="match status" value="1"/>
</dbReference>
<keyword evidence="3 5" id="KW-0687">Ribonucleoprotein</keyword>
<dbReference type="NCBIfam" id="NF000955">
    <property type="entry name" value="PRK00099.1-1"/>
    <property type="match status" value="1"/>
</dbReference>
<evidence type="ECO:0000256" key="2">
    <source>
        <dbReference type="ARBA" id="ARBA00022980"/>
    </source>
</evidence>
<dbReference type="Pfam" id="PF00466">
    <property type="entry name" value="Ribosomal_L10"/>
    <property type="match status" value="1"/>
</dbReference>
<keyword evidence="5" id="KW-0699">rRNA-binding</keyword>
<comment type="subunit">
    <text evidence="5">Part of the ribosomal stalk of the 50S ribosomal subunit. The N-terminus interacts with L11 and the large rRNA to form the base of the stalk. The C-terminus forms an elongated spine to which L12 dimers bind in a sequential fashion forming a multimeric L10(L12)X complex.</text>
</comment>
<sequence length="170" mass="19907">MSKQHIIEKKKQDVEILANDINQAKIVLLLEYQGLKVQDLTELRVKLREFNSKIKLYSNNIIKRSFMKMNLQVLVDSIKYPKALLLGNTQNNKLIKFLYDNEKKSKFLKIISGLIEKKIYSKDMINDLANLPSKEELLLILIFDIFSPLRELIIILDILSKKDYANIIKK</sequence>
<dbReference type="InterPro" id="IPR022973">
    <property type="entry name" value="Ribosomal_uL10_bac"/>
</dbReference>
<proteinExistence type="inferred from homology"/>
<evidence type="ECO:0000256" key="1">
    <source>
        <dbReference type="ARBA" id="ARBA00008889"/>
    </source>
</evidence>
<dbReference type="InterPro" id="IPR047865">
    <property type="entry name" value="Ribosomal_uL10_bac_type"/>
</dbReference>
<organism evidence="7 8">
    <name type="scientific">Candidatus Phytoplasma sacchari</name>
    <dbReference type="NCBI Taxonomy" id="2609813"/>
    <lineage>
        <taxon>Bacteria</taxon>
        <taxon>Bacillati</taxon>
        <taxon>Mycoplasmatota</taxon>
        <taxon>Mollicutes</taxon>
        <taxon>Acholeplasmatales</taxon>
        <taxon>Acholeplasmataceae</taxon>
        <taxon>Candidatus Phytoplasma</taxon>
        <taxon>16SrXI (Rice yellow dwarf group)</taxon>
    </lineage>
</organism>
<evidence type="ECO:0000256" key="3">
    <source>
        <dbReference type="ARBA" id="ARBA00023274"/>
    </source>
</evidence>
<dbReference type="EMBL" id="CP115156">
    <property type="protein sequence ID" value="WBL31279.1"/>
    <property type="molecule type" value="Genomic_DNA"/>
</dbReference>
<keyword evidence="2 5" id="KW-0689">Ribosomal protein</keyword>
<keyword evidence="8" id="KW-1185">Reference proteome</keyword>
<reference evidence="7" key="1">
    <citation type="submission" date="2022-12" db="EMBL/GenBank/DDBJ databases">
        <title>Genomic Characterization of Candidatus Phytoplasma sacchari in China.</title>
        <authorList>
            <person name="Zhang R.-Y."/>
        </authorList>
    </citation>
    <scope>NUCLEOTIDE SEQUENCE [LARGE SCALE GENOMIC DNA]</scope>
    <source>
        <strain evidence="7">SCWL1</strain>
    </source>
</reference>
<dbReference type="InterPro" id="IPR043141">
    <property type="entry name" value="Ribosomal_uL10-like_sf"/>
</dbReference>
<keyword evidence="5" id="KW-0694">RNA-binding</keyword>
<dbReference type="InterPro" id="IPR001790">
    <property type="entry name" value="Ribosomal_uL10"/>
</dbReference>
<evidence type="ECO:0000256" key="6">
    <source>
        <dbReference type="SAM" id="Coils"/>
    </source>
</evidence>
<name>A0ABY7M0M3_9MOLU</name>